<dbReference type="Proteomes" id="UP000317465">
    <property type="component" value="Chromosome"/>
</dbReference>
<gene>
    <name evidence="1" type="ORF">A5CPYCFAH4_13310</name>
</gene>
<keyword evidence="2" id="KW-1185">Reference proteome</keyword>
<reference evidence="1 2" key="1">
    <citation type="journal article" date="2020" name="Int. J. Syst. Evol. Microbiol.">
        <title>Alistipes communis sp. nov., Alistipes dispar sp. nov. and Alistipes onderdonkii subsp. vulgaris subsp. nov., isolated from human faeces, and creation of Alistipes onderdonkii subsp. onderdonkii subsp. nov.</title>
        <authorList>
            <person name="Sakamoto M."/>
            <person name="Ikeyama N."/>
            <person name="Ogata Y."/>
            <person name="Suda W."/>
            <person name="Iino T."/>
            <person name="Hattori M."/>
            <person name="Ohkuma M."/>
        </authorList>
    </citation>
    <scope>NUCLEOTIDE SEQUENCE [LARGE SCALE GENOMIC DNA]</scope>
    <source>
        <strain evidence="1 2">5CPYCFAH4</strain>
    </source>
</reference>
<organism evidence="1 2">
    <name type="scientific">Alistipes onderdonkii subsp. vulgaris</name>
    <dbReference type="NCBI Taxonomy" id="2585117"/>
    <lineage>
        <taxon>Bacteria</taxon>
        <taxon>Pseudomonadati</taxon>
        <taxon>Bacteroidota</taxon>
        <taxon>Bacteroidia</taxon>
        <taxon>Bacteroidales</taxon>
        <taxon>Rikenellaceae</taxon>
        <taxon>Alistipes</taxon>
    </lineage>
</organism>
<evidence type="ECO:0000313" key="2">
    <source>
        <dbReference type="Proteomes" id="UP000317465"/>
    </source>
</evidence>
<protein>
    <submittedName>
        <fullName evidence="1">Uncharacterized protein</fullName>
    </submittedName>
</protein>
<evidence type="ECO:0000313" key="1">
    <source>
        <dbReference type="EMBL" id="BBL09107.1"/>
    </source>
</evidence>
<name>A0ACA8QWA5_9BACT</name>
<dbReference type="EMBL" id="AP019737">
    <property type="protein sequence ID" value="BBL09107.1"/>
    <property type="molecule type" value="Genomic_DNA"/>
</dbReference>
<accession>A0ACA8QWA5</accession>
<proteinExistence type="predicted"/>
<sequence length="139" mass="15708">MVKHKYIARSSVGTNYLGYVVYDLEVRNAVRAFQKDAGLSQDGIAGNATITQLQTWVPKVYNLGDRVLKKEMRGADVTQLKNILIDKGFLEKPFVKGETLFDTAIETALKRFQDSIGIDTTGMVDAQTFYFLKKQNDRH</sequence>